<dbReference type="EMBL" id="CP022163">
    <property type="protein sequence ID" value="ATB32340.1"/>
    <property type="molecule type" value="Genomic_DNA"/>
</dbReference>
<dbReference type="AlphaFoldDB" id="A0A250IM71"/>
<dbReference type="KEGG" id="mbd:MEBOL_005817"/>
<evidence type="ECO:0000256" key="1">
    <source>
        <dbReference type="SAM" id="SignalP"/>
    </source>
</evidence>
<accession>A0A250IM71</accession>
<keyword evidence="1" id="KW-0732">Signal</keyword>
<sequence length="342" mass="36081">MRCSLVLLCLALMGCGGAAPSVRHTPDEQRRCVYVPSRDEAAGAWNETVPSAHAGVNVVLVAATAGASPVAPPAPSPAPALEWLSGEGLGNGIPRGVLRLVPEGGAGAEVGAGGAAGETVVVGGAFVAAVGSGLLVCLTARAALDGEKTPIEIADEYYGTHFGDVMGWVQGQYPAQVPPPGAAPRSKPDESTGKRLGRIYVTYTKLNKMTHRYYAGRTSMVVDLAVSLEFQAALAVFLRDRNHHLDENAEPGGAMFGLAQTDRFDVGTGVDYSRRYDDVAYWRIRGREQQLIDSLGGAHADTGAPYRTENAVRGVAKENPQGRRFHSAATELWGQLHPYTGY</sequence>
<organism evidence="2 3">
    <name type="scientific">Melittangium boletus DSM 14713</name>
    <dbReference type="NCBI Taxonomy" id="1294270"/>
    <lineage>
        <taxon>Bacteria</taxon>
        <taxon>Pseudomonadati</taxon>
        <taxon>Myxococcota</taxon>
        <taxon>Myxococcia</taxon>
        <taxon>Myxococcales</taxon>
        <taxon>Cystobacterineae</taxon>
        <taxon>Archangiaceae</taxon>
        <taxon>Melittangium</taxon>
    </lineage>
</organism>
<protein>
    <recommendedName>
        <fullName evidence="4">Lipoprotein</fullName>
    </recommendedName>
</protein>
<keyword evidence="3" id="KW-1185">Reference proteome</keyword>
<name>A0A250IM71_9BACT</name>
<feature type="signal peptide" evidence="1">
    <location>
        <begin position="1"/>
        <end position="18"/>
    </location>
</feature>
<gene>
    <name evidence="2" type="ORF">MEBOL_005817</name>
</gene>
<dbReference type="PROSITE" id="PS51257">
    <property type="entry name" value="PROKAR_LIPOPROTEIN"/>
    <property type="match status" value="1"/>
</dbReference>
<feature type="chain" id="PRO_5012738607" description="Lipoprotein" evidence="1">
    <location>
        <begin position="19"/>
        <end position="342"/>
    </location>
</feature>
<proteinExistence type="predicted"/>
<evidence type="ECO:0000313" key="2">
    <source>
        <dbReference type="EMBL" id="ATB32340.1"/>
    </source>
</evidence>
<reference evidence="2 3" key="1">
    <citation type="submission" date="2017-06" db="EMBL/GenBank/DDBJ databases">
        <authorList>
            <person name="Kim H.J."/>
            <person name="Triplett B.A."/>
        </authorList>
    </citation>
    <scope>NUCLEOTIDE SEQUENCE [LARGE SCALE GENOMIC DNA]</scope>
    <source>
        <strain evidence="2 3">DSM 14713</strain>
    </source>
</reference>
<evidence type="ECO:0008006" key="4">
    <source>
        <dbReference type="Google" id="ProtNLM"/>
    </source>
</evidence>
<dbReference type="Proteomes" id="UP000217289">
    <property type="component" value="Chromosome"/>
</dbReference>
<evidence type="ECO:0000313" key="3">
    <source>
        <dbReference type="Proteomes" id="UP000217289"/>
    </source>
</evidence>